<gene>
    <name evidence="2" type="primary">nrps</name>
</gene>
<dbReference type="GO" id="GO:0043041">
    <property type="term" value="P:amino acid activation for nonribosomal peptide biosynthetic process"/>
    <property type="evidence" value="ECO:0007669"/>
    <property type="project" value="TreeGrafter"/>
</dbReference>
<dbReference type="PANTHER" id="PTHR45527:SF1">
    <property type="entry name" value="FATTY ACID SYNTHASE"/>
    <property type="match status" value="1"/>
</dbReference>
<feature type="non-terminal residue" evidence="2">
    <location>
        <position position="217"/>
    </location>
</feature>
<evidence type="ECO:0000313" key="2">
    <source>
        <dbReference type="EMBL" id="AFP49737.1"/>
    </source>
</evidence>
<dbReference type="EMBL" id="JX008795">
    <property type="protein sequence ID" value="AFP49737.1"/>
    <property type="molecule type" value="Genomic_DNA"/>
</dbReference>
<organism evidence="2">
    <name type="scientific">Streptomyces sp. AS28-7</name>
    <dbReference type="NCBI Taxonomy" id="1211510"/>
    <lineage>
        <taxon>Bacteria</taxon>
        <taxon>Bacillati</taxon>
        <taxon>Actinomycetota</taxon>
        <taxon>Actinomycetes</taxon>
        <taxon>Kitasatosporales</taxon>
        <taxon>Streptomycetaceae</taxon>
        <taxon>Streptomyces</taxon>
    </lineage>
</organism>
<proteinExistence type="predicted"/>
<dbReference type="PANTHER" id="PTHR45527">
    <property type="entry name" value="NONRIBOSOMAL PEPTIDE SYNTHETASE"/>
    <property type="match status" value="1"/>
</dbReference>
<accession>J7FYD0</accession>
<dbReference type="SUPFAM" id="SSF56801">
    <property type="entry name" value="Acetyl-CoA synthetase-like"/>
    <property type="match status" value="1"/>
</dbReference>
<dbReference type="GO" id="GO:0044550">
    <property type="term" value="P:secondary metabolite biosynthetic process"/>
    <property type="evidence" value="ECO:0007669"/>
    <property type="project" value="TreeGrafter"/>
</dbReference>
<dbReference type="InterPro" id="IPR000873">
    <property type="entry name" value="AMP-dep_synth/lig_dom"/>
</dbReference>
<name>J7FYD0_9ACTN</name>
<protein>
    <submittedName>
        <fullName evidence="2">NRPS</fullName>
    </submittedName>
</protein>
<reference evidence="2" key="1">
    <citation type="submission" date="2012-05" db="EMBL/GenBank/DDBJ databases">
        <title>Investigation of Non-ribosomal Peptide Synthetases (NRPSs) Genes in Terrestrial Streptomyces Strains.</title>
        <authorList>
            <person name="Ince Yilmaz E."/>
        </authorList>
    </citation>
    <scope>NUCLEOTIDE SEQUENCE</scope>
    <source>
        <strain evidence="2">AS28-7</strain>
    </source>
</reference>
<dbReference type="AlphaFoldDB" id="J7FYD0"/>
<dbReference type="GO" id="GO:0005737">
    <property type="term" value="C:cytoplasm"/>
    <property type="evidence" value="ECO:0007669"/>
    <property type="project" value="TreeGrafter"/>
</dbReference>
<dbReference type="Gene3D" id="3.40.50.980">
    <property type="match status" value="1"/>
</dbReference>
<feature type="domain" description="AMP-dependent synthetase/ligase" evidence="1">
    <location>
        <begin position="2"/>
        <end position="186"/>
    </location>
</feature>
<dbReference type="Gene3D" id="2.30.38.10">
    <property type="entry name" value="Luciferase, Domain 3"/>
    <property type="match status" value="1"/>
</dbReference>
<feature type="non-terminal residue" evidence="2">
    <location>
        <position position="1"/>
    </location>
</feature>
<dbReference type="GO" id="GO:0031177">
    <property type="term" value="F:phosphopantetheine binding"/>
    <property type="evidence" value="ECO:0007669"/>
    <property type="project" value="TreeGrafter"/>
</dbReference>
<sequence>GSLVNLLFAMREIFPAPASDRVLFTTSATFDIANVEVFLPLITGGRIIGADREQVHTPRALADLVDRHDVTLVQATPSAWRPLLDALGERPEPRGLTVFTAGEALPADLAAKMLRAGRRVVNGYGPTETTVYATVAEIRDAAGPVPIGRPTPNTEVYVVDEAGRPVPVGVPGELLIGGKGVARGYLGRPELTEERFTAHPFPSYAADGRRARAYRTG</sequence>
<dbReference type="Pfam" id="PF00501">
    <property type="entry name" value="AMP-binding"/>
    <property type="match status" value="1"/>
</dbReference>
<evidence type="ECO:0000259" key="1">
    <source>
        <dbReference type="Pfam" id="PF00501"/>
    </source>
</evidence>